<dbReference type="InParanoid" id="A0A132B9Z9"/>
<protein>
    <submittedName>
        <fullName evidence="3">Uncharacterized protein</fullName>
    </submittedName>
</protein>
<proteinExistence type="predicted"/>
<feature type="region of interest" description="Disordered" evidence="1">
    <location>
        <begin position="80"/>
        <end position="204"/>
    </location>
</feature>
<evidence type="ECO:0000313" key="4">
    <source>
        <dbReference type="Proteomes" id="UP000070700"/>
    </source>
</evidence>
<keyword evidence="2" id="KW-0472">Membrane</keyword>
<feature type="compositionally biased region" description="Acidic residues" evidence="1">
    <location>
        <begin position="106"/>
        <end position="119"/>
    </location>
</feature>
<dbReference type="GeneID" id="28820907"/>
<gene>
    <name evidence="3" type="ORF">LY89DRAFT_628256</name>
</gene>
<reference evidence="3 4" key="1">
    <citation type="submission" date="2015-10" db="EMBL/GenBank/DDBJ databases">
        <title>Full genome of DAOMC 229536 Phialocephala scopiformis, a fungal endophyte of spruce producing the potent anti-insectan compound rugulosin.</title>
        <authorList>
            <consortium name="DOE Joint Genome Institute"/>
            <person name="Walker A.K."/>
            <person name="Frasz S.L."/>
            <person name="Seifert K.A."/>
            <person name="Miller J.D."/>
            <person name="Mondo S.J."/>
            <person name="Labutti K."/>
            <person name="Lipzen A."/>
            <person name="Dockter R."/>
            <person name="Kennedy M."/>
            <person name="Grigoriev I.V."/>
            <person name="Spatafora J.W."/>
        </authorList>
    </citation>
    <scope>NUCLEOTIDE SEQUENCE [LARGE SCALE GENOMIC DNA]</scope>
    <source>
        <strain evidence="3 4">CBS 120377</strain>
    </source>
</reference>
<evidence type="ECO:0000256" key="1">
    <source>
        <dbReference type="SAM" id="MobiDB-lite"/>
    </source>
</evidence>
<dbReference type="Proteomes" id="UP000070700">
    <property type="component" value="Unassembled WGS sequence"/>
</dbReference>
<name>A0A132B9Z9_MOLSC</name>
<keyword evidence="2" id="KW-0812">Transmembrane</keyword>
<keyword evidence="4" id="KW-1185">Reference proteome</keyword>
<sequence length="204" mass="23061">MLLTSSQVSIAISSFIVFFFTTALFLAGYVLQQQTVRDIRAVIKPQLVRAPPNGPELFLPPQFRDDGYLVDVIVDPVLPPKNEERTSATEVEVKETSQEESKENADEASEVEENVDEDMIGATRWQKAARKKQLEALEAQQADGAQEPMGDEKSASNTNNDGQKSEAQKQEEKLSRAERRRRIKEQILADGEGESFKGYRRRMW</sequence>
<dbReference type="EMBL" id="KQ947432">
    <property type="protein sequence ID" value="KUJ09228.1"/>
    <property type="molecule type" value="Genomic_DNA"/>
</dbReference>
<keyword evidence="2" id="KW-1133">Transmembrane helix</keyword>
<evidence type="ECO:0000313" key="3">
    <source>
        <dbReference type="EMBL" id="KUJ09228.1"/>
    </source>
</evidence>
<feature type="transmembrane region" description="Helical" evidence="2">
    <location>
        <begin position="12"/>
        <end position="31"/>
    </location>
</feature>
<feature type="compositionally biased region" description="Basic and acidic residues" evidence="1">
    <location>
        <begin position="163"/>
        <end position="177"/>
    </location>
</feature>
<dbReference type="OrthoDB" id="5367275at2759"/>
<feature type="compositionally biased region" description="Basic and acidic residues" evidence="1">
    <location>
        <begin position="81"/>
        <end position="105"/>
    </location>
</feature>
<dbReference type="KEGG" id="psco:LY89DRAFT_628256"/>
<accession>A0A132B9Z9</accession>
<dbReference type="AlphaFoldDB" id="A0A132B9Z9"/>
<evidence type="ECO:0000256" key="2">
    <source>
        <dbReference type="SAM" id="Phobius"/>
    </source>
</evidence>
<organism evidence="3 4">
    <name type="scientific">Mollisia scopiformis</name>
    <name type="common">Conifer needle endophyte fungus</name>
    <name type="synonym">Phialocephala scopiformis</name>
    <dbReference type="NCBI Taxonomy" id="149040"/>
    <lineage>
        <taxon>Eukaryota</taxon>
        <taxon>Fungi</taxon>
        <taxon>Dikarya</taxon>
        <taxon>Ascomycota</taxon>
        <taxon>Pezizomycotina</taxon>
        <taxon>Leotiomycetes</taxon>
        <taxon>Helotiales</taxon>
        <taxon>Mollisiaceae</taxon>
        <taxon>Mollisia</taxon>
    </lineage>
</organism>
<dbReference type="RefSeq" id="XP_018063583.1">
    <property type="nucleotide sequence ID" value="XM_018211181.1"/>
</dbReference>